<dbReference type="SFLD" id="SFLDS00001">
    <property type="entry name" value="Enolase"/>
    <property type="match status" value="1"/>
</dbReference>
<dbReference type="PANTHER" id="PTHR48073">
    <property type="entry name" value="O-SUCCINYLBENZOATE SYNTHASE-RELATED"/>
    <property type="match status" value="1"/>
</dbReference>
<dbReference type="Pfam" id="PF13378">
    <property type="entry name" value="MR_MLE_C"/>
    <property type="match status" value="1"/>
</dbReference>
<evidence type="ECO:0000256" key="6">
    <source>
        <dbReference type="NCBIfam" id="TIGR01928"/>
    </source>
</evidence>
<dbReference type="InterPro" id="IPR013341">
    <property type="entry name" value="Mandelate_racemase_N_dom"/>
</dbReference>
<protein>
    <recommendedName>
        <fullName evidence="5 6">o-succinylbenzoate synthase</fullName>
        <ecNumber evidence="5 6">4.2.1.113</ecNumber>
    </recommendedName>
</protein>
<dbReference type="Gene3D" id="3.20.20.120">
    <property type="entry name" value="Enolase-like C-terminal domain"/>
    <property type="match status" value="1"/>
</dbReference>
<name>A0A1Q2D5Q4_9ENTE</name>
<dbReference type="SUPFAM" id="SSF54826">
    <property type="entry name" value="Enolase N-terminal domain-like"/>
    <property type="match status" value="1"/>
</dbReference>
<evidence type="ECO:0000256" key="4">
    <source>
        <dbReference type="ARBA" id="ARBA00023239"/>
    </source>
</evidence>
<organism evidence="7 8">
    <name type="scientific">Vagococcus penaei</name>
    <dbReference type="NCBI Taxonomy" id="633807"/>
    <lineage>
        <taxon>Bacteria</taxon>
        <taxon>Bacillati</taxon>
        <taxon>Bacillota</taxon>
        <taxon>Bacilli</taxon>
        <taxon>Lactobacillales</taxon>
        <taxon>Enterococcaceae</taxon>
        <taxon>Vagococcus</taxon>
    </lineage>
</organism>
<keyword evidence="3" id="KW-0460">Magnesium</keyword>
<keyword evidence="8" id="KW-1185">Reference proteome</keyword>
<sequence>MKIEQITIKSVALPFVTPIQTSYGCLTHKYADIIIITDELGNQGYGELTALDEPTYIEETLATERIISQQFLQPLLQGVILDHPEQVSDLFAPVKGHYMAKASLEMAVWDLYAKRHEKRLMDLIGGTKEQIPVGISLGMERELPNLLARVADYQYQGYQRIKLKVNPQWDIVPVKAIRDAFPDLPLMVDANSSYRLEHLTQLQTLADLGVVMIEQPFGTYDFLDHAVLQRQINTRICLDENIRQVADCQLAYELGSCQSINLKLPRVGGITEALKIIKFCHNHDMLVWIGGMYETGIGRAFNLQFSSQSGLPFPGDLATSAHYFKQDIINEEFTLTDGFMEVPITNGIGVTLK</sequence>
<dbReference type="GO" id="GO:0046872">
    <property type="term" value="F:metal ion binding"/>
    <property type="evidence" value="ECO:0007669"/>
    <property type="project" value="UniProtKB-KW"/>
</dbReference>
<accession>A0A1Q2D5Q4</accession>
<dbReference type="NCBIfam" id="TIGR01928">
    <property type="entry name" value="menC_lowGC_arch"/>
    <property type="match status" value="1"/>
</dbReference>
<dbReference type="SUPFAM" id="SSF51604">
    <property type="entry name" value="Enolase C-terminal domain-like"/>
    <property type="match status" value="1"/>
</dbReference>
<evidence type="ECO:0000256" key="2">
    <source>
        <dbReference type="ARBA" id="ARBA00022723"/>
    </source>
</evidence>
<dbReference type="InterPro" id="IPR029017">
    <property type="entry name" value="Enolase-like_N"/>
</dbReference>
<dbReference type="AlphaFoldDB" id="A0A1Q2D5Q4"/>
<dbReference type="OrthoDB" id="9774531at2"/>
<evidence type="ECO:0000256" key="1">
    <source>
        <dbReference type="ARBA" id="ARBA00001968"/>
    </source>
</evidence>
<dbReference type="InterPro" id="IPR013342">
    <property type="entry name" value="Mandelate_racemase_C"/>
</dbReference>
<dbReference type="SFLD" id="SFLDG00180">
    <property type="entry name" value="muconate_cycloisomerase"/>
    <property type="match status" value="1"/>
</dbReference>
<dbReference type="Pfam" id="PF02746">
    <property type="entry name" value="MR_MLE_N"/>
    <property type="match status" value="1"/>
</dbReference>
<dbReference type="GO" id="GO:0043748">
    <property type="term" value="F:O-succinylbenzoate synthase activity"/>
    <property type="evidence" value="ECO:0007669"/>
    <property type="project" value="UniProtKB-EC"/>
</dbReference>
<dbReference type="CDD" id="cd03317">
    <property type="entry name" value="NAAAR"/>
    <property type="match status" value="1"/>
</dbReference>
<evidence type="ECO:0000256" key="5">
    <source>
        <dbReference type="ARBA" id="ARBA00029491"/>
    </source>
</evidence>
<dbReference type="UniPathway" id="UPA01057">
    <property type="reaction ID" value="UER00165"/>
</dbReference>
<dbReference type="InterPro" id="IPR029065">
    <property type="entry name" value="Enolase_C-like"/>
</dbReference>
<dbReference type="Gene3D" id="3.30.390.10">
    <property type="entry name" value="Enolase-like, N-terminal domain"/>
    <property type="match status" value="1"/>
</dbReference>
<dbReference type="PROSITE" id="PS51257">
    <property type="entry name" value="PROKAR_LIPOPROTEIN"/>
    <property type="match status" value="1"/>
</dbReference>
<dbReference type="GO" id="GO:0009234">
    <property type="term" value="P:menaquinone biosynthetic process"/>
    <property type="evidence" value="ECO:0007669"/>
    <property type="project" value="UniProtKB-UniRule"/>
</dbReference>
<proteinExistence type="predicted"/>
<dbReference type="SFLD" id="SFLDF00009">
    <property type="entry name" value="o-succinylbenzoate_synthase"/>
    <property type="match status" value="1"/>
</dbReference>
<evidence type="ECO:0000313" key="8">
    <source>
        <dbReference type="Proteomes" id="UP000188246"/>
    </source>
</evidence>
<dbReference type="SMART" id="SM00922">
    <property type="entry name" value="MR_MLE"/>
    <property type="match status" value="1"/>
</dbReference>
<keyword evidence="2" id="KW-0479">Metal-binding</keyword>
<reference evidence="7 8" key="1">
    <citation type="journal article" date="2010" name="Int. J. Syst. Evol. Microbiol.">
        <title>Vagococcus penaei sp. nov., isolated from spoilage microbiota of cooked shrimp (Penaeus vannamei).</title>
        <authorList>
            <person name="Jaffres E."/>
            <person name="Prevost H."/>
            <person name="Rossero A."/>
            <person name="Joffraud J.J."/>
            <person name="Dousset X."/>
        </authorList>
    </citation>
    <scope>NUCLEOTIDE SEQUENCE [LARGE SCALE GENOMIC DNA]</scope>
    <source>
        <strain evidence="7 8">CD276</strain>
    </source>
</reference>
<dbReference type="InterPro" id="IPR010197">
    <property type="entry name" value="OSBS/NAAAR"/>
</dbReference>
<dbReference type="Proteomes" id="UP000188246">
    <property type="component" value="Chromosome"/>
</dbReference>
<dbReference type="InterPro" id="IPR036849">
    <property type="entry name" value="Enolase-like_C_sf"/>
</dbReference>
<dbReference type="EMBL" id="CP019609">
    <property type="protein sequence ID" value="AQP53709.1"/>
    <property type="molecule type" value="Genomic_DNA"/>
</dbReference>
<dbReference type="KEGG" id="vpi:BW732_05285"/>
<dbReference type="PANTHER" id="PTHR48073:SF5">
    <property type="entry name" value="O-SUCCINYLBENZOATE SYNTHASE"/>
    <property type="match status" value="1"/>
</dbReference>
<dbReference type="STRING" id="633807.BW732_05285"/>
<dbReference type="UniPathway" id="UPA00079"/>
<keyword evidence="4" id="KW-0456">Lyase</keyword>
<evidence type="ECO:0000256" key="3">
    <source>
        <dbReference type="ARBA" id="ARBA00022842"/>
    </source>
</evidence>
<dbReference type="GO" id="GO:0016854">
    <property type="term" value="F:racemase and epimerase activity"/>
    <property type="evidence" value="ECO:0007669"/>
    <property type="project" value="UniProtKB-ARBA"/>
</dbReference>
<evidence type="ECO:0000313" key="7">
    <source>
        <dbReference type="EMBL" id="AQP53709.1"/>
    </source>
</evidence>
<dbReference type="RefSeq" id="WP_077275794.1">
    <property type="nucleotide sequence ID" value="NZ_CP019609.1"/>
</dbReference>
<gene>
    <name evidence="7" type="ORF">BW732_05285</name>
</gene>
<dbReference type="EC" id="4.2.1.113" evidence="5 6"/>
<comment type="cofactor">
    <cofactor evidence="1">
        <name>a divalent metal cation</name>
        <dbReference type="ChEBI" id="CHEBI:60240"/>
    </cofactor>
</comment>